<evidence type="ECO:0000256" key="1">
    <source>
        <dbReference type="ARBA" id="ARBA00023015"/>
    </source>
</evidence>
<feature type="domain" description="Zn(2)-C6 fungal-type" evidence="5">
    <location>
        <begin position="27"/>
        <end position="62"/>
    </location>
</feature>
<protein>
    <recommendedName>
        <fullName evidence="5">Zn(2)-C6 fungal-type domain-containing protein</fullName>
    </recommendedName>
</protein>
<proteinExistence type="predicted"/>
<dbReference type="GO" id="GO:0003677">
    <property type="term" value="F:DNA binding"/>
    <property type="evidence" value="ECO:0007669"/>
    <property type="project" value="UniProtKB-KW"/>
</dbReference>
<dbReference type="OrthoDB" id="2595934at2759"/>
<keyword evidence="2" id="KW-0238">DNA-binding</keyword>
<evidence type="ECO:0000259" key="5">
    <source>
        <dbReference type="PROSITE" id="PS50048"/>
    </source>
</evidence>
<evidence type="ECO:0000313" key="6">
    <source>
        <dbReference type="EMBL" id="OJJ54415.1"/>
    </source>
</evidence>
<dbReference type="InterPro" id="IPR036864">
    <property type="entry name" value="Zn2-C6_fun-type_DNA-bd_sf"/>
</dbReference>
<dbReference type="RefSeq" id="XP_040698221.1">
    <property type="nucleotide sequence ID" value="XM_040847857.1"/>
</dbReference>
<dbReference type="GO" id="GO:0008270">
    <property type="term" value="F:zinc ion binding"/>
    <property type="evidence" value="ECO:0007669"/>
    <property type="project" value="InterPro"/>
</dbReference>
<dbReference type="SMART" id="SM00066">
    <property type="entry name" value="GAL4"/>
    <property type="match status" value="1"/>
</dbReference>
<evidence type="ECO:0000256" key="3">
    <source>
        <dbReference type="ARBA" id="ARBA00023163"/>
    </source>
</evidence>
<keyword evidence="1" id="KW-0805">Transcription regulation</keyword>
<dbReference type="Proteomes" id="UP000184356">
    <property type="component" value="Unassembled WGS sequence"/>
</dbReference>
<keyword evidence="3" id="KW-0804">Transcription</keyword>
<dbReference type="AlphaFoldDB" id="A0A1L9T4T9"/>
<organism evidence="6 7">
    <name type="scientific">Aspergillus sydowii CBS 593.65</name>
    <dbReference type="NCBI Taxonomy" id="1036612"/>
    <lineage>
        <taxon>Eukaryota</taxon>
        <taxon>Fungi</taxon>
        <taxon>Dikarya</taxon>
        <taxon>Ascomycota</taxon>
        <taxon>Pezizomycotina</taxon>
        <taxon>Eurotiomycetes</taxon>
        <taxon>Eurotiomycetidae</taxon>
        <taxon>Eurotiales</taxon>
        <taxon>Aspergillaceae</taxon>
        <taxon>Aspergillus</taxon>
        <taxon>Aspergillus subgen. Nidulantes</taxon>
    </lineage>
</organism>
<reference evidence="7" key="1">
    <citation type="journal article" date="2017" name="Genome Biol.">
        <title>Comparative genomics reveals high biological diversity and specific adaptations in the industrially and medically important fungal genus Aspergillus.</title>
        <authorList>
            <person name="de Vries R.P."/>
            <person name="Riley R."/>
            <person name="Wiebenga A."/>
            <person name="Aguilar-Osorio G."/>
            <person name="Amillis S."/>
            <person name="Uchima C.A."/>
            <person name="Anderluh G."/>
            <person name="Asadollahi M."/>
            <person name="Askin M."/>
            <person name="Barry K."/>
            <person name="Battaglia E."/>
            <person name="Bayram O."/>
            <person name="Benocci T."/>
            <person name="Braus-Stromeyer S.A."/>
            <person name="Caldana C."/>
            <person name="Canovas D."/>
            <person name="Cerqueira G.C."/>
            <person name="Chen F."/>
            <person name="Chen W."/>
            <person name="Choi C."/>
            <person name="Clum A."/>
            <person name="Dos Santos R.A."/>
            <person name="Damasio A.R."/>
            <person name="Diallinas G."/>
            <person name="Emri T."/>
            <person name="Fekete E."/>
            <person name="Flipphi M."/>
            <person name="Freyberg S."/>
            <person name="Gallo A."/>
            <person name="Gournas C."/>
            <person name="Habgood R."/>
            <person name="Hainaut M."/>
            <person name="Harispe M.L."/>
            <person name="Henrissat B."/>
            <person name="Hilden K.S."/>
            <person name="Hope R."/>
            <person name="Hossain A."/>
            <person name="Karabika E."/>
            <person name="Karaffa L."/>
            <person name="Karanyi Z."/>
            <person name="Krasevec N."/>
            <person name="Kuo A."/>
            <person name="Kusch H."/>
            <person name="LaButti K."/>
            <person name="Lagendijk E.L."/>
            <person name="Lapidus A."/>
            <person name="Levasseur A."/>
            <person name="Lindquist E."/>
            <person name="Lipzen A."/>
            <person name="Logrieco A.F."/>
            <person name="MacCabe A."/>
            <person name="Maekelae M.R."/>
            <person name="Malavazi I."/>
            <person name="Melin P."/>
            <person name="Meyer V."/>
            <person name="Mielnichuk N."/>
            <person name="Miskei M."/>
            <person name="Molnar A.P."/>
            <person name="Mule G."/>
            <person name="Ngan C.Y."/>
            <person name="Orejas M."/>
            <person name="Orosz E."/>
            <person name="Ouedraogo J.P."/>
            <person name="Overkamp K.M."/>
            <person name="Park H.-S."/>
            <person name="Perrone G."/>
            <person name="Piumi F."/>
            <person name="Punt P.J."/>
            <person name="Ram A.F."/>
            <person name="Ramon A."/>
            <person name="Rauscher S."/>
            <person name="Record E."/>
            <person name="Riano-Pachon D.M."/>
            <person name="Robert V."/>
            <person name="Roehrig J."/>
            <person name="Ruller R."/>
            <person name="Salamov A."/>
            <person name="Salih N.S."/>
            <person name="Samson R.A."/>
            <person name="Sandor E."/>
            <person name="Sanguinetti M."/>
            <person name="Schuetze T."/>
            <person name="Sepcic K."/>
            <person name="Shelest E."/>
            <person name="Sherlock G."/>
            <person name="Sophianopoulou V."/>
            <person name="Squina F.M."/>
            <person name="Sun H."/>
            <person name="Susca A."/>
            <person name="Todd R.B."/>
            <person name="Tsang A."/>
            <person name="Unkles S.E."/>
            <person name="van de Wiele N."/>
            <person name="van Rossen-Uffink D."/>
            <person name="Oliveira J.V."/>
            <person name="Vesth T.C."/>
            <person name="Visser J."/>
            <person name="Yu J.-H."/>
            <person name="Zhou M."/>
            <person name="Andersen M.R."/>
            <person name="Archer D.B."/>
            <person name="Baker S.E."/>
            <person name="Benoit I."/>
            <person name="Brakhage A.A."/>
            <person name="Braus G.H."/>
            <person name="Fischer R."/>
            <person name="Frisvad J.C."/>
            <person name="Goldman G.H."/>
            <person name="Houbraken J."/>
            <person name="Oakley B."/>
            <person name="Pocsi I."/>
            <person name="Scazzocchio C."/>
            <person name="Seiboth B."/>
            <person name="vanKuyk P.A."/>
            <person name="Wortman J."/>
            <person name="Dyer P.S."/>
            <person name="Grigoriev I.V."/>
        </authorList>
    </citation>
    <scope>NUCLEOTIDE SEQUENCE [LARGE SCALE GENOMIC DNA]</scope>
    <source>
        <strain evidence="7">CBS 593.65</strain>
    </source>
</reference>
<dbReference type="GeneID" id="63763930"/>
<sequence length="96" mass="10940">MSSGPLTRRPIAQPTRRARDYTRTFKACDTCRKKKTRCILDAPEASRTACRKCKRERKECSLSQATSSRKPSNRLASSEPSDCIMGMSYLPRLILR</sequence>
<dbReference type="PROSITE" id="PS50048">
    <property type="entry name" value="ZN2_CY6_FUNGAL_2"/>
    <property type="match status" value="1"/>
</dbReference>
<dbReference type="VEuPathDB" id="FungiDB:ASPSYDRAFT_49557"/>
<accession>A0A1L9T4T9</accession>
<dbReference type="Pfam" id="PF00172">
    <property type="entry name" value="Zn_clus"/>
    <property type="match status" value="1"/>
</dbReference>
<evidence type="ECO:0000256" key="2">
    <source>
        <dbReference type="ARBA" id="ARBA00023125"/>
    </source>
</evidence>
<dbReference type="EMBL" id="KV878594">
    <property type="protein sequence ID" value="OJJ54415.1"/>
    <property type="molecule type" value="Genomic_DNA"/>
</dbReference>
<dbReference type="SUPFAM" id="SSF57701">
    <property type="entry name" value="Zn2/Cys6 DNA-binding domain"/>
    <property type="match status" value="1"/>
</dbReference>
<gene>
    <name evidence="6" type="ORF">ASPSYDRAFT_49557</name>
</gene>
<dbReference type="GO" id="GO:0000981">
    <property type="term" value="F:DNA-binding transcription factor activity, RNA polymerase II-specific"/>
    <property type="evidence" value="ECO:0007669"/>
    <property type="project" value="InterPro"/>
</dbReference>
<dbReference type="Gene3D" id="4.10.240.10">
    <property type="entry name" value="Zn(2)-C6 fungal-type DNA-binding domain"/>
    <property type="match status" value="1"/>
</dbReference>
<evidence type="ECO:0000256" key="4">
    <source>
        <dbReference type="ARBA" id="ARBA00023242"/>
    </source>
</evidence>
<dbReference type="InterPro" id="IPR001138">
    <property type="entry name" value="Zn2Cys6_DnaBD"/>
</dbReference>
<keyword evidence="7" id="KW-1185">Reference proteome</keyword>
<evidence type="ECO:0000313" key="7">
    <source>
        <dbReference type="Proteomes" id="UP000184356"/>
    </source>
</evidence>
<dbReference type="PROSITE" id="PS00463">
    <property type="entry name" value="ZN2_CY6_FUNGAL_1"/>
    <property type="match status" value="1"/>
</dbReference>
<name>A0A1L9T4T9_9EURO</name>
<keyword evidence="4" id="KW-0539">Nucleus</keyword>